<protein>
    <submittedName>
        <fullName evidence="2">Uncharacterized protein</fullName>
    </submittedName>
</protein>
<dbReference type="Proteomes" id="UP000054549">
    <property type="component" value="Unassembled WGS sequence"/>
</dbReference>
<gene>
    <name evidence="2" type="ORF">M378DRAFT_125994</name>
</gene>
<dbReference type="AlphaFoldDB" id="A0A0C2TDP9"/>
<dbReference type="HOGENOM" id="CLU_064976_0_0_1"/>
<name>A0A0C2TDP9_AMAMK</name>
<accession>A0A0C2TDP9</accession>
<feature type="compositionally biased region" description="Polar residues" evidence="1">
    <location>
        <begin position="229"/>
        <end position="242"/>
    </location>
</feature>
<dbReference type="EMBL" id="KN818245">
    <property type="protein sequence ID" value="KIL64949.1"/>
    <property type="molecule type" value="Genomic_DNA"/>
</dbReference>
<evidence type="ECO:0000256" key="1">
    <source>
        <dbReference type="SAM" id="MobiDB-lite"/>
    </source>
</evidence>
<dbReference type="STRING" id="946122.A0A0C2TDP9"/>
<organism evidence="2 3">
    <name type="scientific">Amanita muscaria (strain Koide BX008)</name>
    <dbReference type="NCBI Taxonomy" id="946122"/>
    <lineage>
        <taxon>Eukaryota</taxon>
        <taxon>Fungi</taxon>
        <taxon>Dikarya</taxon>
        <taxon>Basidiomycota</taxon>
        <taxon>Agaricomycotina</taxon>
        <taxon>Agaricomycetes</taxon>
        <taxon>Agaricomycetidae</taxon>
        <taxon>Agaricales</taxon>
        <taxon>Pluteineae</taxon>
        <taxon>Amanitaceae</taxon>
        <taxon>Amanita</taxon>
    </lineage>
</organism>
<proteinExistence type="predicted"/>
<evidence type="ECO:0000313" key="3">
    <source>
        <dbReference type="Proteomes" id="UP000054549"/>
    </source>
</evidence>
<sequence length="423" mass="46840">MISTRDLTVVSKEQAAEIVRSHYDQYRNADVQLSRLSGVYQRAYLIDILHTSVDNSQRVVCFLILSTPGLDNTTYGDDVVVPIANPLSTTLALSKLIQDNTDIPISDHKIDLSLSIVPCHYLLSAPFKVPEGHILLSLSQARREGILSPAEDAQFDLRVGQYLGQLHSNVQNEWFGMPQAPTESRVGMLPLPIAFSTPPGGDSAYSWQETFITLFEALLARVESHAANDQKSAAISDGNTNGVEAGEKQKKKYTLPSKDIHRSLSRAISFFLFDDVQVPSLVMHTGTADDIFITLPIKSKDLGGLPPIEVPVPDSRITYVLPNLTHAVWGDPLLETMFTSPNKAVLEGYVGAGGSKPIVFPRQKTKRLWYTLFSALLVLAEEGFETLEEQEKVNDSEPEKSKVERAWEIVEECVEALKNAPYY</sequence>
<evidence type="ECO:0000313" key="2">
    <source>
        <dbReference type="EMBL" id="KIL64949.1"/>
    </source>
</evidence>
<reference evidence="2 3" key="1">
    <citation type="submission" date="2014-04" db="EMBL/GenBank/DDBJ databases">
        <title>Evolutionary Origins and Diversification of the Mycorrhizal Mutualists.</title>
        <authorList>
            <consortium name="DOE Joint Genome Institute"/>
            <consortium name="Mycorrhizal Genomics Consortium"/>
            <person name="Kohler A."/>
            <person name="Kuo A."/>
            <person name="Nagy L.G."/>
            <person name="Floudas D."/>
            <person name="Copeland A."/>
            <person name="Barry K.W."/>
            <person name="Cichocki N."/>
            <person name="Veneault-Fourrey C."/>
            <person name="LaButti K."/>
            <person name="Lindquist E.A."/>
            <person name="Lipzen A."/>
            <person name="Lundell T."/>
            <person name="Morin E."/>
            <person name="Murat C."/>
            <person name="Riley R."/>
            <person name="Ohm R."/>
            <person name="Sun H."/>
            <person name="Tunlid A."/>
            <person name="Henrissat B."/>
            <person name="Grigoriev I.V."/>
            <person name="Hibbett D.S."/>
            <person name="Martin F."/>
        </authorList>
    </citation>
    <scope>NUCLEOTIDE SEQUENCE [LARGE SCALE GENOMIC DNA]</scope>
    <source>
        <strain evidence="2 3">Koide BX008</strain>
    </source>
</reference>
<dbReference type="OrthoDB" id="5210591at2759"/>
<dbReference type="InParanoid" id="A0A0C2TDP9"/>
<feature type="region of interest" description="Disordered" evidence="1">
    <location>
        <begin position="229"/>
        <end position="252"/>
    </location>
</feature>
<keyword evidence="3" id="KW-1185">Reference proteome</keyword>